<evidence type="ECO:0000256" key="3">
    <source>
        <dbReference type="ARBA" id="ARBA00022622"/>
    </source>
</evidence>
<evidence type="ECO:0000256" key="4">
    <source>
        <dbReference type="ARBA" id="ARBA00022676"/>
    </source>
</evidence>
<organism evidence="20 21">
    <name type="scientific">Lachnellula willkommii</name>
    <dbReference type="NCBI Taxonomy" id="215461"/>
    <lineage>
        <taxon>Eukaryota</taxon>
        <taxon>Fungi</taxon>
        <taxon>Dikarya</taxon>
        <taxon>Ascomycota</taxon>
        <taxon>Pezizomycotina</taxon>
        <taxon>Leotiomycetes</taxon>
        <taxon>Helotiales</taxon>
        <taxon>Lachnaceae</taxon>
        <taxon>Lachnellula</taxon>
    </lineage>
</organism>
<keyword evidence="5" id="KW-0808">Transferase</keyword>
<dbReference type="AlphaFoldDB" id="A0A559M3T0"/>
<evidence type="ECO:0000256" key="14">
    <source>
        <dbReference type="ARBA" id="ARBA00093308"/>
    </source>
</evidence>
<evidence type="ECO:0000256" key="16">
    <source>
        <dbReference type="PIRSR" id="PIRSR037299-1"/>
    </source>
</evidence>
<feature type="region of interest" description="Disordered" evidence="17">
    <location>
        <begin position="336"/>
        <end position="431"/>
    </location>
</feature>
<dbReference type="GO" id="GO:0031505">
    <property type="term" value="P:fungal-type cell wall organization"/>
    <property type="evidence" value="ECO:0007669"/>
    <property type="project" value="TreeGrafter"/>
</dbReference>
<dbReference type="InterPro" id="IPR000757">
    <property type="entry name" value="Beta-glucanase-like"/>
</dbReference>
<dbReference type="EMBL" id="QGML01002330">
    <property type="protein sequence ID" value="TVY87579.1"/>
    <property type="molecule type" value="Genomic_DNA"/>
</dbReference>
<evidence type="ECO:0000256" key="13">
    <source>
        <dbReference type="ARBA" id="ARBA00038074"/>
    </source>
</evidence>
<keyword evidence="12" id="KW-0961">Cell wall biogenesis/degradation</keyword>
<evidence type="ECO:0000313" key="21">
    <source>
        <dbReference type="Proteomes" id="UP000315522"/>
    </source>
</evidence>
<dbReference type="GO" id="GO:0098552">
    <property type="term" value="C:side of membrane"/>
    <property type="evidence" value="ECO:0007669"/>
    <property type="project" value="UniProtKB-KW"/>
</dbReference>
<dbReference type="GO" id="GO:0016757">
    <property type="term" value="F:glycosyltransferase activity"/>
    <property type="evidence" value="ECO:0007669"/>
    <property type="project" value="UniProtKB-KW"/>
</dbReference>
<comment type="function">
    <text evidence="14">Dual chitinase/transglycosylase that plays a role in cell wall architecture. Chitinase and transglycosylase activities are coupled. Required for the polysaccharide cross-linking at the septa and the cell wall. More specifically, transfers chitin to 1,6-beta-glucan in the cell wall.</text>
</comment>
<dbReference type="GO" id="GO:0008843">
    <property type="term" value="F:endochitinase activity"/>
    <property type="evidence" value="ECO:0007669"/>
    <property type="project" value="UniProtKB-EC"/>
</dbReference>
<feature type="signal peptide" evidence="18">
    <location>
        <begin position="1"/>
        <end position="18"/>
    </location>
</feature>
<name>A0A559M3T0_9HELO</name>
<keyword evidence="9" id="KW-0325">Glycoprotein</keyword>
<feature type="active site" description="Proton donor" evidence="16">
    <location>
        <position position="164"/>
    </location>
</feature>
<feature type="compositionally biased region" description="Low complexity" evidence="17">
    <location>
        <begin position="378"/>
        <end position="407"/>
    </location>
</feature>
<evidence type="ECO:0000256" key="9">
    <source>
        <dbReference type="ARBA" id="ARBA00023180"/>
    </source>
</evidence>
<gene>
    <name evidence="20" type="primary">crf2</name>
    <name evidence="20" type="ORF">LAWI1_G005881</name>
</gene>
<feature type="chain" id="PRO_5021801538" description="Crh-like protein" evidence="18">
    <location>
        <begin position="19"/>
        <end position="452"/>
    </location>
</feature>
<dbReference type="CDD" id="cd02183">
    <property type="entry name" value="GH16_fungal_CRH1_transglycosylase"/>
    <property type="match status" value="1"/>
</dbReference>
<feature type="domain" description="GH16" evidence="19">
    <location>
        <begin position="62"/>
        <end position="274"/>
    </location>
</feature>
<accession>A0A559M3T0</accession>
<dbReference type="GO" id="GO:0005975">
    <property type="term" value="P:carbohydrate metabolic process"/>
    <property type="evidence" value="ECO:0007669"/>
    <property type="project" value="InterPro"/>
</dbReference>
<evidence type="ECO:0000313" key="20">
    <source>
        <dbReference type="EMBL" id="TVY87579.1"/>
    </source>
</evidence>
<evidence type="ECO:0000256" key="12">
    <source>
        <dbReference type="ARBA" id="ARBA00023316"/>
    </source>
</evidence>
<proteinExistence type="inferred from homology"/>
<dbReference type="InterPro" id="IPR013320">
    <property type="entry name" value="ConA-like_dom_sf"/>
</dbReference>
<evidence type="ECO:0000256" key="6">
    <source>
        <dbReference type="ARBA" id="ARBA00022729"/>
    </source>
</evidence>
<evidence type="ECO:0000256" key="15">
    <source>
        <dbReference type="PIRNR" id="PIRNR037299"/>
    </source>
</evidence>
<feature type="compositionally biased region" description="Low complexity" evidence="17">
    <location>
        <begin position="342"/>
        <end position="357"/>
    </location>
</feature>
<evidence type="ECO:0000256" key="8">
    <source>
        <dbReference type="ARBA" id="ARBA00023136"/>
    </source>
</evidence>
<keyword evidence="3" id="KW-0336">GPI-anchor</keyword>
<evidence type="ECO:0000256" key="1">
    <source>
        <dbReference type="ARBA" id="ARBA00000822"/>
    </source>
</evidence>
<keyword evidence="10" id="KW-0449">Lipoprotein</keyword>
<keyword evidence="4" id="KW-0328">Glycosyltransferase</keyword>
<dbReference type="EC" id="3.2.-.-" evidence="15"/>
<protein>
    <recommendedName>
        <fullName evidence="15">Crh-like protein</fullName>
        <ecNumber evidence="15">3.2.-.-</ecNumber>
    </recommendedName>
</protein>
<dbReference type="PANTHER" id="PTHR10963:SF22">
    <property type="entry name" value="GLYCOSIDASE CRH2-RELATED"/>
    <property type="match status" value="1"/>
</dbReference>
<keyword evidence="6 18" id="KW-0732">Signal</keyword>
<dbReference type="PANTHER" id="PTHR10963">
    <property type="entry name" value="GLYCOSYL HYDROLASE-RELATED"/>
    <property type="match status" value="1"/>
</dbReference>
<dbReference type="PIRSF" id="PIRSF037299">
    <property type="entry name" value="Glycosidase_CRH1_prd"/>
    <property type="match status" value="1"/>
</dbReference>
<dbReference type="Gene3D" id="2.60.120.200">
    <property type="match status" value="1"/>
</dbReference>
<sequence>MVRASIIAALATASTVFASSAPSCSLTQKCPSDTPCCSQYGDCGVGAYCLGGCDPRMSFGLDSCVAAPVCESKTYNFNNLDRVMSNTKYLGDSSKTDWISDGNPLEYNNNLLLTMAPDSVGTLLASSTYMWYGNVKATFKSSRGQGVVTAFILLSDVKDEIDFEFVGADLQDAQTNYYFQGIANYDHGGNISLSDTFNNYHTYEIDWTPDQITWKVDSQIGRTLKRADTWNATSNQWMYPQTPARVQLSLWPGGLASNGQGTIDWAGGLVDWSSADIKNNGYYYATFQSVTVDCFNATSAPGTNDETSYTYNSLAGTNDTVVDGKNSTIIKSLIGTGTDPDAGAASGSSSSSSAASATAETVPGRSGGNTGSDDHGDGSSSSQSASTATTSTDASASTSTGSSNGQFSQGGGSSSSSSSSKSGAEKLGASQEKVLKGSVFAGIIAVVAMMAL</sequence>
<dbReference type="Proteomes" id="UP000315522">
    <property type="component" value="Unassembled WGS sequence"/>
</dbReference>
<keyword evidence="8 15" id="KW-0472">Membrane</keyword>
<dbReference type="FunFam" id="2.60.120.200:FF:000159">
    <property type="entry name" value="Glycosidase"/>
    <property type="match status" value="1"/>
</dbReference>
<dbReference type="PROSITE" id="PS51762">
    <property type="entry name" value="GH16_2"/>
    <property type="match status" value="1"/>
</dbReference>
<comment type="subcellular location">
    <subcellularLocation>
        <location evidence="2">Membrane</location>
        <topology evidence="2">Lipid-anchor</topology>
        <topology evidence="2">GPI-anchor</topology>
    </subcellularLocation>
</comment>
<evidence type="ECO:0000256" key="17">
    <source>
        <dbReference type="SAM" id="MobiDB-lite"/>
    </source>
</evidence>
<evidence type="ECO:0000256" key="2">
    <source>
        <dbReference type="ARBA" id="ARBA00004589"/>
    </source>
</evidence>
<evidence type="ECO:0000256" key="18">
    <source>
        <dbReference type="SAM" id="SignalP"/>
    </source>
</evidence>
<dbReference type="SUPFAM" id="SSF49899">
    <property type="entry name" value="Concanavalin A-like lectins/glucanases"/>
    <property type="match status" value="1"/>
</dbReference>
<keyword evidence="21" id="KW-1185">Reference proteome</keyword>
<dbReference type="InterPro" id="IPR050546">
    <property type="entry name" value="Glycosyl_Hydrlase_16"/>
</dbReference>
<evidence type="ECO:0000256" key="11">
    <source>
        <dbReference type="ARBA" id="ARBA00023295"/>
    </source>
</evidence>
<dbReference type="Pfam" id="PF00722">
    <property type="entry name" value="Glyco_hydro_16"/>
    <property type="match status" value="1"/>
</dbReference>
<feature type="active site" description="Nucleophile" evidence="16">
    <location>
        <position position="160"/>
    </location>
</feature>
<dbReference type="GO" id="GO:0009277">
    <property type="term" value="C:fungal-type cell wall"/>
    <property type="evidence" value="ECO:0007669"/>
    <property type="project" value="UniProtKB-ARBA"/>
</dbReference>
<dbReference type="InterPro" id="IPR017168">
    <property type="entry name" value="CHR-like"/>
</dbReference>
<keyword evidence="7 15" id="KW-0378">Hydrolase</keyword>
<evidence type="ECO:0000259" key="19">
    <source>
        <dbReference type="PROSITE" id="PS51762"/>
    </source>
</evidence>
<evidence type="ECO:0000256" key="10">
    <source>
        <dbReference type="ARBA" id="ARBA00023288"/>
    </source>
</evidence>
<evidence type="ECO:0000256" key="7">
    <source>
        <dbReference type="ARBA" id="ARBA00022801"/>
    </source>
</evidence>
<reference evidence="20 21" key="1">
    <citation type="submission" date="2018-05" db="EMBL/GenBank/DDBJ databases">
        <title>Genome sequencing and assembly of the regulated plant pathogen Lachnellula willkommii and related sister species for the development of diagnostic species identification markers.</title>
        <authorList>
            <person name="Giroux E."/>
            <person name="Bilodeau G."/>
        </authorList>
    </citation>
    <scope>NUCLEOTIDE SEQUENCE [LARGE SCALE GENOMIC DNA]</scope>
    <source>
        <strain evidence="20 21">CBS 172.35</strain>
    </source>
</reference>
<evidence type="ECO:0000256" key="5">
    <source>
        <dbReference type="ARBA" id="ARBA00022679"/>
    </source>
</evidence>
<comment type="caution">
    <text evidence="20">The sequence shown here is derived from an EMBL/GenBank/DDBJ whole genome shotgun (WGS) entry which is preliminary data.</text>
</comment>
<keyword evidence="11 20" id="KW-0326">Glycosidase</keyword>
<comment type="catalytic activity">
    <reaction evidence="1">
        <text>Random endo-hydrolysis of N-acetyl-beta-D-glucosaminide (1-&gt;4)-beta-linkages in chitin and chitodextrins.</text>
        <dbReference type="EC" id="3.2.1.14"/>
    </reaction>
</comment>
<comment type="similarity">
    <text evidence="13">Belongs to the glycosyl hydrolase 16 family. CRH1 subfamily.</text>
</comment>